<feature type="region of interest" description="Disordered" evidence="1">
    <location>
        <begin position="1"/>
        <end position="26"/>
    </location>
</feature>
<reference evidence="3" key="1">
    <citation type="submission" date="2014-03" db="EMBL/GenBank/DDBJ databases">
        <title>The Genome Sequence of Puccinia striiformis f. sp. tritici PST-78.</title>
        <authorList>
            <consortium name="The Broad Institute Genome Sequencing Platform"/>
            <person name="Cuomo C."/>
            <person name="Hulbert S."/>
            <person name="Chen X."/>
            <person name="Walker B."/>
            <person name="Young S.K."/>
            <person name="Zeng Q."/>
            <person name="Gargeya S."/>
            <person name="Fitzgerald M."/>
            <person name="Haas B."/>
            <person name="Abouelleil A."/>
            <person name="Alvarado L."/>
            <person name="Arachchi H.M."/>
            <person name="Berlin A.M."/>
            <person name="Chapman S.B."/>
            <person name="Goldberg J."/>
            <person name="Griggs A."/>
            <person name="Gujja S."/>
            <person name="Hansen M."/>
            <person name="Howarth C."/>
            <person name="Imamovic A."/>
            <person name="Larimer J."/>
            <person name="McCowan C."/>
            <person name="Montmayeur A."/>
            <person name="Murphy C."/>
            <person name="Neiman D."/>
            <person name="Pearson M."/>
            <person name="Priest M."/>
            <person name="Roberts A."/>
            <person name="Saif S."/>
            <person name="Shea T."/>
            <person name="Sisk P."/>
            <person name="Sykes S."/>
            <person name="Wortman J."/>
            <person name="Nusbaum C."/>
            <person name="Birren B."/>
        </authorList>
    </citation>
    <scope>NUCLEOTIDE SEQUENCE [LARGE SCALE GENOMIC DNA]</scope>
    <source>
        <strain evidence="3">race PST-78</strain>
    </source>
</reference>
<name>A0A0L0W0L3_9BASI</name>
<evidence type="ECO:0000256" key="1">
    <source>
        <dbReference type="SAM" id="MobiDB-lite"/>
    </source>
</evidence>
<dbReference type="PANTHER" id="PTHR33069:SF3">
    <property type="entry name" value="DYNEIN HEAVY CHAIN TAIL DOMAIN-CONTAINING PROTEIN"/>
    <property type="match status" value="1"/>
</dbReference>
<evidence type="ECO:0000313" key="3">
    <source>
        <dbReference type="Proteomes" id="UP000054564"/>
    </source>
</evidence>
<comment type="caution">
    <text evidence="2">The sequence shown here is derived from an EMBL/GenBank/DDBJ whole genome shotgun (WGS) entry which is preliminary data.</text>
</comment>
<dbReference type="Proteomes" id="UP000054564">
    <property type="component" value="Unassembled WGS sequence"/>
</dbReference>
<accession>A0A0L0W0L3</accession>
<organism evidence="2 3">
    <name type="scientific">Puccinia striiformis f. sp. tritici PST-78</name>
    <dbReference type="NCBI Taxonomy" id="1165861"/>
    <lineage>
        <taxon>Eukaryota</taxon>
        <taxon>Fungi</taxon>
        <taxon>Dikarya</taxon>
        <taxon>Basidiomycota</taxon>
        <taxon>Pucciniomycotina</taxon>
        <taxon>Pucciniomycetes</taxon>
        <taxon>Pucciniales</taxon>
        <taxon>Pucciniaceae</taxon>
        <taxon>Puccinia</taxon>
    </lineage>
</organism>
<proteinExistence type="predicted"/>
<protein>
    <submittedName>
        <fullName evidence="2">Uncharacterized protein</fullName>
    </submittedName>
</protein>
<dbReference type="AlphaFoldDB" id="A0A0L0W0L3"/>
<dbReference type="STRING" id="1165861.A0A0L0W0L3"/>
<sequence length="409" mass="46208">MPDSADEMLETPNLDQSEIKQHRPQGDLVTQGFDNLISKCCETEDGTRPYPASARETFPTDPVNLKKALIAQLQTSLLPFLRQQLTSLSKLLEPSELKAKPGPQLATILEIQSTLEPTIDQLNFALDTLCPEALQSIPIRSDDQHEEEAKIFRLHGLEQSLKEPLFEHLISFFETSCRLIQQLGLSTETGNHSDYIAGTRACLDLWATSYLHDIDTAIKWLSGSELELIQHLWADELDDIERVLLDFDIWTNISADEVESRRVAGRHTPSEVARELSKSLIPVLKVSRLFFKKSSGRGMHRRRSPFFTKMSSGQLDSLAGSTAYSVTFFKAFRSILLKKPFPPRFPSEILIGKAQQLKDCLSSSLFSIVLYFALDNFPAHDPLKAWFVNWFTSFNLTIHNFIKAVELAA</sequence>
<keyword evidence="3" id="KW-1185">Reference proteome</keyword>
<gene>
    <name evidence="2" type="ORF">PSTG_02048</name>
</gene>
<dbReference type="PANTHER" id="PTHR33069">
    <property type="entry name" value="CHROMOSOME 7, WHOLE GENOME SHOTGUN SEQUENCE-RELATED"/>
    <property type="match status" value="1"/>
</dbReference>
<evidence type="ECO:0000313" key="2">
    <source>
        <dbReference type="EMBL" id="KNF04992.1"/>
    </source>
</evidence>
<dbReference type="EMBL" id="AJIL01000010">
    <property type="protein sequence ID" value="KNF04992.1"/>
    <property type="molecule type" value="Genomic_DNA"/>
</dbReference>